<reference evidence="2 3" key="1">
    <citation type="journal article" date="2018" name="Mol. Biol. Evol.">
        <title>Analysis of the draft genome of the red seaweed Gracilariopsis chorda provides insights into genome size evolution in Rhodophyta.</title>
        <authorList>
            <person name="Lee J."/>
            <person name="Yang E.C."/>
            <person name="Graf L."/>
            <person name="Yang J.H."/>
            <person name="Qiu H."/>
            <person name="Zel Zion U."/>
            <person name="Chan C.X."/>
            <person name="Stephens T.G."/>
            <person name="Weber A.P.M."/>
            <person name="Boo G.H."/>
            <person name="Boo S.M."/>
            <person name="Kim K.M."/>
            <person name="Shin Y."/>
            <person name="Jung M."/>
            <person name="Lee S.J."/>
            <person name="Yim H.S."/>
            <person name="Lee J.H."/>
            <person name="Bhattacharya D."/>
            <person name="Yoon H.S."/>
        </authorList>
    </citation>
    <scope>NUCLEOTIDE SEQUENCE [LARGE SCALE GENOMIC DNA]</scope>
    <source>
        <strain evidence="2 3">SKKU-2015</strain>
        <tissue evidence="2">Whole body</tissue>
    </source>
</reference>
<organism evidence="2 3">
    <name type="scientific">Gracilariopsis chorda</name>
    <dbReference type="NCBI Taxonomy" id="448386"/>
    <lineage>
        <taxon>Eukaryota</taxon>
        <taxon>Rhodophyta</taxon>
        <taxon>Florideophyceae</taxon>
        <taxon>Rhodymeniophycidae</taxon>
        <taxon>Gracilariales</taxon>
        <taxon>Gracilariaceae</taxon>
        <taxon>Gracilariopsis</taxon>
    </lineage>
</organism>
<gene>
    <name evidence="2" type="ORF">BWQ96_01380</name>
</gene>
<evidence type="ECO:0000256" key="1">
    <source>
        <dbReference type="SAM" id="Phobius"/>
    </source>
</evidence>
<keyword evidence="1" id="KW-0472">Membrane</keyword>
<comment type="caution">
    <text evidence="2">The sequence shown here is derived from an EMBL/GenBank/DDBJ whole genome shotgun (WGS) entry which is preliminary data.</text>
</comment>
<sequence>MVQEQLRPGRRGRPRYIVVGGDQPSYKMFVELWLQSWRRETRSVLTATLLLHEWIVPFPGFLNAEKQSMYLLCKDMLDGLGLEELAGCAGLSDAHVANIITHFHARNNRAVLFNLACAMIIYLIDSSLLADATMSEAVKMLHVAQDRKRLTEDDMNAGKIVHNMHGLERKSRKDLLFGSLYE</sequence>
<feature type="transmembrane region" description="Helical" evidence="1">
    <location>
        <begin position="111"/>
        <end position="130"/>
    </location>
</feature>
<evidence type="ECO:0000313" key="3">
    <source>
        <dbReference type="Proteomes" id="UP000247409"/>
    </source>
</evidence>
<dbReference type="Proteomes" id="UP000247409">
    <property type="component" value="Unassembled WGS sequence"/>
</dbReference>
<name>A0A2V3J365_9FLOR</name>
<protein>
    <submittedName>
        <fullName evidence="2">Uncharacterized protein</fullName>
    </submittedName>
</protein>
<keyword evidence="1" id="KW-1133">Transmembrane helix</keyword>
<evidence type="ECO:0000313" key="2">
    <source>
        <dbReference type="EMBL" id="PXF48824.1"/>
    </source>
</evidence>
<proteinExistence type="predicted"/>
<keyword evidence="3" id="KW-1185">Reference proteome</keyword>
<dbReference type="EMBL" id="NBIV01000011">
    <property type="protein sequence ID" value="PXF48824.1"/>
    <property type="molecule type" value="Genomic_DNA"/>
</dbReference>
<keyword evidence="1" id="KW-0812">Transmembrane</keyword>
<dbReference type="AlphaFoldDB" id="A0A2V3J365"/>
<accession>A0A2V3J365</accession>